<evidence type="ECO:0000256" key="1">
    <source>
        <dbReference type="ARBA" id="ARBA00001947"/>
    </source>
</evidence>
<organism evidence="22 23">
    <name type="scientific">Segatella oris F0302</name>
    <dbReference type="NCBI Taxonomy" id="649760"/>
    <lineage>
        <taxon>Bacteria</taxon>
        <taxon>Pseudomonadati</taxon>
        <taxon>Bacteroidota</taxon>
        <taxon>Bacteroidia</taxon>
        <taxon>Bacteroidales</taxon>
        <taxon>Prevotellaceae</taxon>
        <taxon>Segatella</taxon>
    </lineage>
</organism>
<dbReference type="NCBIfam" id="NF009536">
    <property type="entry name" value="PRK12901.1"/>
    <property type="match status" value="1"/>
</dbReference>
<dbReference type="Pfam" id="PF07516">
    <property type="entry name" value="SecA_SW"/>
    <property type="match status" value="1"/>
</dbReference>
<dbReference type="InterPro" id="IPR011116">
    <property type="entry name" value="SecA_Wing/Scaffold"/>
</dbReference>
<evidence type="ECO:0000256" key="11">
    <source>
        <dbReference type="ARBA" id="ARBA00022840"/>
    </source>
</evidence>
<feature type="domain" description="SecA family profile" evidence="21">
    <location>
        <begin position="4"/>
        <end position="783"/>
    </location>
</feature>
<dbReference type="InterPro" id="IPR001650">
    <property type="entry name" value="Helicase_C-like"/>
</dbReference>
<dbReference type="InterPro" id="IPR036266">
    <property type="entry name" value="SecA_Wing/Scaffold_sf"/>
</dbReference>
<dbReference type="Proteomes" id="UP000004079">
    <property type="component" value="Unassembled WGS sequence"/>
</dbReference>
<dbReference type="PROSITE" id="PS51194">
    <property type="entry name" value="HELICASE_CTER"/>
    <property type="match status" value="1"/>
</dbReference>
<dbReference type="InterPro" id="IPR004027">
    <property type="entry name" value="SEC_C_motif"/>
</dbReference>
<evidence type="ECO:0000256" key="4">
    <source>
        <dbReference type="ARBA" id="ARBA00022448"/>
    </source>
</evidence>
<dbReference type="SMART" id="SM00957">
    <property type="entry name" value="SecA_DEAD"/>
    <property type="match status" value="1"/>
</dbReference>
<dbReference type="HAMAP" id="MF_01382">
    <property type="entry name" value="SecA"/>
    <property type="match status" value="1"/>
</dbReference>
<dbReference type="Gene3D" id="1.10.3060.10">
    <property type="entry name" value="Helical scaffold and wing domains of SecA"/>
    <property type="match status" value="1"/>
</dbReference>
<protein>
    <recommendedName>
        <fullName evidence="16">Protein translocase subunit SecA</fullName>
        <ecNumber evidence="16">7.4.2.8</ecNumber>
    </recommendedName>
</protein>
<sequence length="1108" mass="126650">MNFNNFLKSLFGDKSSRDMKLIQPLVEKVKAVYPEIQKLNNDGLRAKTKELQHYVQSSADEQKKQIEELKAKIEETPIDEREDIFNQIDKLEKEVLDLYEKALDEVMPTAFSIIKDTARRFAENEETIVTATDFDRELAANPANDFVTIDGDKAIYHNEWTAGGNKLKWNMVHYDVQLFGGIALHQGKIAEMATGEGKTLVATLPVFLNALTGNGVHMVTVNDYLAKRDSEWMGPLYMFNGLSVDCIDKHQPNSEARRKAYQADITFGTNNEFGFDYLRDNMALNPSDLVQRKHNYAIVDEVDSVLIDDARTPLIISGPIPKGDDQMFEEYQPLVEHLYEVQRKQATELLAEAKQKITTGQEKNDKQLLEDGFLALYRSYKALPKNKPLIKYLSEDGIKAGMLATEEFYMANNNREMPKAIEPLYFVVDEKLNSADLTDKGTAWLAKQTGQEDLFVLPDITSQLSALESQTNLSDQERIDKKDELMSHYGVQSERVHTLQQLLKAYTMFNKDDEYVVMDGEVKIVDEQTGRIMEGRRWSDGLHQAIEAKEHVKVEAATQTFATITLQNYFRMYHKLAGMTGTASTEAGEFWDIYKLDVVEIPTNRPIARYDLDDRVYKTAREKYAAVIDEIEAMRNAGRPVLVGTTSVEISELLSKMLKMRHIPHNVLNAKLHQREAQIVAEAGRSENGLGAVTIATNMAGRGTDIKLTDEVKAAGGLAIIGTERHESRRVDRQLRGRAGRQGDPGSSVFYVSLEDKLMRLFASERIAKIMDRLGFEDGERIESPMISKSIERAQKKVEENNFGIRKHLLEYDDVMNKQRTVIYEKRRHALMGERIGMDITNVIWDRVVSIIEKNDYEGAKEEFMKILAMEIPFTQEEFESGVRSELEERAFQDAMASFKRHTDRIQADAYPVIKKVQEEQGAMFERILVPITDGRNIYQIPANLQEAYNSEAASVVKEFEKTIMLRIIDDNWKENLRQLDELRHSVQNASYEQKDPLLIFKLESVKLWDNMIDDMNNRIANVLMRCQIPVVQEVQEAAPEQHAQRYHEQKEDIEARTAQQRAAHQDTREGADRINHTPYVADRMPRPNDPCPCGSGKKFKNCHGKNL</sequence>
<feature type="domain" description="Helicase ATP-binding" evidence="19">
    <location>
        <begin position="179"/>
        <end position="338"/>
    </location>
</feature>
<dbReference type="GO" id="GO:0046872">
    <property type="term" value="F:metal ion binding"/>
    <property type="evidence" value="ECO:0007669"/>
    <property type="project" value="UniProtKB-KW"/>
</dbReference>
<feature type="binding site" evidence="16">
    <location>
        <position position="177"/>
    </location>
    <ligand>
        <name>ATP</name>
        <dbReference type="ChEBI" id="CHEBI:30616"/>
    </ligand>
</feature>
<evidence type="ECO:0000256" key="5">
    <source>
        <dbReference type="ARBA" id="ARBA00022475"/>
    </source>
</evidence>
<feature type="compositionally biased region" description="Basic and acidic residues" evidence="18">
    <location>
        <begin position="1043"/>
        <end position="1056"/>
    </location>
</feature>
<dbReference type="InterPro" id="IPR036670">
    <property type="entry name" value="SecA_X-link_sf"/>
</dbReference>
<dbReference type="Pfam" id="PF21090">
    <property type="entry name" value="P-loop_SecA"/>
    <property type="match status" value="1"/>
</dbReference>
<dbReference type="GO" id="GO:0006605">
    <property type="term" value="P:protein targeting"/>
    <property type="evidence" value="ECO:0007669"/>
    <property type="project" value="UniProtKB-UniRule"/>
</dbReference>
<dbReference type="InterPro" id="IPR011130">
    <property type="entry name" value="SecA_preprotein_X-link_dom"/>
</dbReference>
<dbReference type="EC" id="7.4.2.8" evidence="16"/>
<evidence type="ECO:0000256" key="15">
    <source>
        <dbReference type="ARBA" id="ARBA00023136"/>
    </source>
</evidence>
<evidence type="ECO:0000256" key="3">
    <source>
        <dbReference type="ARBA" id="ARBA00007650"/>
    </source>
</evidence>
<keyword evidence="11 16" id="KW-0067">ATP-binding</keyword>
<dbReference type="EMBL" id="ACUZ02000046">
    <property type="protein sequence ID" value="EFB31019.1"/>
    <property type="molecule type" value="Genomic_DNA"/>
</dbReference>
<dbReference type="PROSITE" id="PS51192">
    <property type="entry name" value="HELICASE_ATP_BIND_1"/>
    <property type="match status" value="1"/>
</dbReference>
<keyword evidence="7" id="KW-0997">Cell inner membrane</keyword>
<evidence type="ECO:0000256" key="6">
    <source>
        <dbReference type="ARBA" id="ARBA00022490"/>
    </source>
</evidence>
<evidence type="ECO:0000256" key="8">
    <source>
        <dbReference type="ARBA" id="ARBA00022723"/>
    </source>
</evidence>
<comment type="subcellular location">
    <subcellularLocation>
        <location evidence="16">Cell membrane</location>
        <topology evidence="16">Peripheral membrane protein</topology>
        <orientation evidence="16">Cytoplasmic side</orientation>
    </subcellularLocation>
    <subcellularLocation>
        <location evidence="2 16">Cytoplasm</location>
    </subcellularLocation>
    <text evidence="16">Distribution is 50-50.</text>
</comment>
<dbReference type="FunFam" id="3.40.50.300:FF:000694">
    <property type="entry name" value="Preprotein translocase subunit SecA"/>
    <property type="match status" value="1"/>
</dbReference>
<feature type="coiled-coil region" evidence="17">
    <location>
        <begin position="56"/>
        <end position="101"/>
    </location>
</feature>
<evidence type="ECO:0000313" key="23">
    <source>
        <dbReference type="Proteomes" id="UP000004079"/>
    </source>
</evidence>
<dbReference type="InterPro" id="IPR027417">
    <property type="entry name" value="P-loop_NTPase"/>
</dbReference>
<dbReference type="PANTHER" id="PTHR30612">
    <property type="entry name" value="SECA INNER MEMBRANE COMPONENT OF SEC PROTEIN SECRETION SYSTEM"/>
    <property type="match status" value="1"/>
</dbReference>
<dbReference type="SMART" id="SM00958">
    <property type="entry name" value="SecA_PP_bind"/>
    <property type="match status" value="1"/>
</dbReference>
<dbReference type="GO" id="GO:0008564">
    <property type="term" value="F:protein-exporting ATPase activity"/>
    <property type="evidence" value="ECO:0007669"/>
    <property type="project" value="UniProtKB-EC"/>
</dbReference>
<dbReference type="PANTHER" id="PTHR30612:SF0">
    <property type="entry name" value="CHLOROPLAST PROTEIN-TRANSPORTING ATPASE"/>
    <property type="match status" value="1"/>
</dbReference>
<keyword evidence="12 16" id="KW-0653">Protein transport</keyword>
<dbReference type="PROSITE" id="PS51196">
    <property type="entry name" value="SECA_MOTOR_DEAD"/>
    <property type="match status" value="1"/>
</dbReference>
<keyword evidence="14 16" id="KW-0811">Translocation</keyword>
<evidence type="ECO:0000259" key="19">
    <source>
        <dbReference type="PROSITE" id="PS51192"/>
    </source>
</evidence>
<keyword evidence="13 16" id="KW-1278">Translocase</keyword>
<dbReference type="PROSITE" id="PS01312">
    <property type="entry name" value="SECA"/>
    <property type="match status" value="1"/>
</dbReference>
<keyword evidence="8" id="KW-0479">Metal-binding</keyword>
<feature type="compositionally biased region" description="Basic and acidic residues" evidence="18">
    <location>
        <begin position="1064"/>
        <end position="1076"/>
    </location>
</feature>
<evidence type="ECO:0000259" key="21">
    <source>
        <dbReference type="PROSITE" id="PS51196"/>
    </source>
</evidence>
<evidence type="ECO:0000256" key="2">
    <source>
        <dbReference type="ARBA" id="ARBA00004496"/>
    </source>
</evidence>
<dbReference type="InterPro" id="IPR014001">
    <property type="entry name" value="Helicase_ATP-bd"/>
</dbReference>
<proteinExistence type="inferred from homology"/>
<gene>
    <name evidence="16 22" type="primary">secA</name>
    <name evidence="22" type="ORF">HMPREF0971_02578</name>
</gene>
<feature type="domain" description="Helicase C-terminal" evidence="20">
    <location>
        <begin position="611"/>
        <end position="799"/>
    </location>
</feature>
<dbReference type="GO" id="GO:0017038">
    <property type="term" value="P:protein import"/>
    <property type="evidence" value="ECO:0007669"/>
    <property type="project" value="InterPro"/>
</dbReference>
<keyword evidence="5 16" id="KW-1003">Cell membrane</keyword>
<keyword evidence="6 16" id="KW-0963">Cytoplasm</keyword>
<dbReference type="GO" id="GO:0065002">
    <property type="term" value="P:intracellular protein transmembrane transport"/>
    <property type="evidence" value="ECO:0007669"/>
    <property type="project" value="UniProtKB-UniRule"/>
</dbReference>
<dbReference type="Gene3D" id="3.90.1440.10">
    <property type="entry name" value="SecA, preprotein cross-linking domain"/>
    <property type="match status" value="1"/>
</dbReference>
<feature type="compositionally biased region" description="Basic residues" evidence="18">
    <location>
        <begin position="1098"/>
        <end position="1108"/>
    </location>
</feature>
<reference evidence="22 23" key="1">
    <citation type="submission" date="2009-11" db="EMBL/GenBank/DDBJ databases">
        <authorList>
            <person name="Weinstock G."/>
            <person name="Sodergren E."/>
            <person name="Clifton S."/>
            <person name="Fulton L."/>
            <person name="Fulton B."/>
            <person name="Courtney L."/>
            <person name="Fronick C."/>
            <person name="Harrison M."/>
            <person name="Strong C."/>
            <person name="Farmer C."/>
            <person name="Delahaunty K."/>
            <person name="Markovic C."/>
            <person name="Hall O."/>
            <person name="Minx P."/>
            <person name="Tomlinson C."/>
            <person name="Mitreva M."/>
            <person name="Nelson J."/>
            <person name="Hou S."/>
            <person name="Wollam A."/>
            <person name="Pepin K.H."/>
            <person name="Johnson M."/>
            <person name="Bhonagiri V."/>
            <person name="Nash W.E."/>
            <person name="Warren W."/>
            <person name="Chinwalla A."/>
            <person name="Mardis E.R."/>
            <person name="Wilson R.K."/>
        </authorList>
    </citation>
    <scope>NUCLEOTIDE SEQUENCE [LARGE SCALE GENOMIC DNA]</scope>
    <source>
        <strain evidence="22 23">F0302</strain>
    </source>
</reference>
<evidence type="ECO:0000259" key="20">
    <source>
        <dbReference type="PROSITE" id="PS51194"/>
    </source>
</evidence>
<comment type="similarity">
    <text evidence="3 16">Belongs to the SecA family.</text>
</comment>
<feature type="binding site" evidence="16">
    <location>
        <begin position="195"/>
        <end position="199"/>
    </location>
    <ligand>
        <name>ATP</name>
        <dbReference type="ChEBI" id="CHEBI:30616"/>
    </ligand>
</feature>
<dbReference type="RefSeq" id="WP_004374853.1">
    <property type="nucleotide sequence ID" value="NZ_GG703888.1"/>
</dbReference>
<dbReference type="InterPro" id="IPR011115">
    <property type="entry name" value="SecA_DEAD"/>
</dbReference>
<dbReference type="Pfam" id="PF07517">
    <property type="entry name" value="SecA_DEAD"/>
    <property type="match status" value="1"/>
</dbReference>
<comment type="caution">
    <text evidence="22">The sequence shown here is derived from an EMBL/GenBank/DDBJ whole genome shotgun (WGS) entry which is preliminary data.</text>
</comment>
<dbReference type="InterPro" id="IPR020937">
    <property type="entry name" value="SecA_CS"/>
</dbReference>
<dbReference type="CDD" id="cd18803">
    <property type="entry name" value="SF2_C_secA"/>
    <property type="match status" value="1"/>
</dbReference>
<evidence type="ECO:0000256" key="13">
    <source>
        <dbReference type="ARBA" id="ARBA00022967"/>
    </source>
</evidence>
<evidence type="ECO:0000256" key="7">
    <source>
        <dbReference type="ARBA" id="ARBA00022519"/>
    </source>
</evidence>
<comment type="function">
    <text evidence="16">Part of the Sec protein translocase complex. Interacts with the SecYEG preprotein conducting channel. Has a central role in coupling the hydrolysis of ATP to the transfer of proteins into and across the cell membrane, serving as an ATP-driven molecular motor driving the stepwise translocation of polypeptide chains across the membrane.</text>
</comment>
<keyword evidence="9 16" id="KW-0547">Nucleotide-binding</keyword>
<dbReference type="GO" id="GO:0005886">
    <property type="term" value="C:plasma membrane"/>
    <property type="evidence" value="ECO:0007669"/>
    <property type="project" value="UniProtKB-SubCell"/>
</dbReference>
<dbReference type="HOGENOM" id="CLU_005314_0_0_10"/>
<evidence type="ECO:0000313" key="22">
    <source>
        <dbReference type="EMBL" id="EFB31019.1"/>
    </source>
</evidence>
<keyword evidence="17" id="KW-0175">Coiled coil</keyword>
<dbReference type="Pfam" id="PF02810">
    <property type="entry name" value="SEC-C"/>
    <property type="match status" value="1"/>
</dbReference>
<dbReference type="InterPro" id="IPR044722">
    <property type="entry name" value="SecA_SF2_C"/>
</dbReference>
<dbReference type="InterPro" id="IPR014018">
    <property type="entry name" value="SecA_motor_DEAD"/>
</dbReference>
<dbReference type="GO" id="GO:0043952">
    <property type="term" value="P:protein transport by the Sec complex"/>
    <property type="evidence" value="ECO:0007669"/>
    <property type="project" value="TreeGrafter"/>
</dbReference>
<evidence type="ECO:0000256" key="16">
    <source>
        <dbReference type="HAMAP-Rule" id="MF_01382"/>
    </source>
</evidence>
<evidence type="ECO:0000256" key="10">
    <source>
        <dbReference type="ARBA" id="ARBA00022833"/>
    </source>
</evidence>
<feature type="binding site" evidence="16">
    <location>
        <position position="705"/>
    </location>
    <ligand>
        <name>ATP</name>
        <dbReference type="ChEBI" id="CHEBI:30616"/>
    </ligand>
</feature>
<dbReference type="CDD" id="cd17928">
    <property type="entry name" value="DEXDc_SecA"/>
    <property type="match status" value="1"/>
</dbReference>
<dbReference type="GO" id="GO:0005524">
    <property type="term" value="F:ATP binding"/>
    <property type="evidence" value="ECO:0007669"/>
    <property type="project" value="UniProtKB-UniRule"/>
</dbReference>
<keyword evidence="15 16" id="KW-0472">Membrane</keyword>
<dbReference type="SUPFAM" id="SSF81886">
    <property type="entry name" value="Helical scaffold and wing domains of SecA"/>
    <property type="match status" value="1"/>
</dbReference>
<accession>D1QU95</accession>
<dbReference type="InterPro" id="IPR000185">
    <property type="entry name" value="SecA"/>
</dbReference>
<keyword evidence="4 16" id="KW-0813">Transport</keyword>
<evidence type="ECO:0000256" key="9">
    <source>
        <dbReference type="ARBA" id="ARBA00022741"/>
    </source>
</evidence>
<keyword evidence="10" id="KW-0862">Zinc</keyword>
<dbReference type="SUPFAM" id="SSF81767">
    <property type="entry name" value="Pre-protein crosslinking domain of SecA"/>
    <property type="match status" value="1"/>
</dbReference>
<dbReference type="AlphaFoldDB" id="D1QU95"/>
<evidence type="ECO:0000256" key="14">
    <source>
        <dbReference type="ARBA" id="ARBA00023010"/>
    </source>
</evidence>
<dbReference type="GO" id="GO:0031522">
    <property type="term" value="C:cell envelope Sec protein transport complex"/>
    <property type="evidence" value="ECO:0007669"/>
    <property type="project" value="TreeGrafter"/>
</dbReference>
<dbReference type="Gene3D" id="3.40.50.300">
    <property type="entry name" value="P-loop containing nucleotide triphosphate hydrolases"/>
    <property type="match status" value="3"/>
</dbReference>
<dbReference type="STRING" id="649760.HMPREF0971_02578"/>
<evidence type="ECO:0000256" key="12">
    <source>
        <dbReference type="ARBA" id="ARBA00022927"/>
    </source>
</evidence>
<evidence type="ECO:0000256" key="17">
    <source>
        <dbReference type="SAM" id="Coils"/>
    </source>
</evidence>
<dbReference type="Pfam" id="PF01043">
    <property type="entry name" value="SecA_PP_bind"/>
    <property type="match status" value="1"/>
</dbReference>
<comment type="cofactor">
    <cofactor evidence="1">
        <name>Zn(2+)</name>
        <dbReference type="ChEBI" id="CHEBI:29105"/>
    </cofactor>
</comment>
<evidence type="ECO:0000256" key="18">
    <source>
        <dbReference type="SAM" id="MobiDB-lite"/>
    </source>
</evidence>
<dbReference type="FunFam" id="3.40.50.300:FF:000246">
    <property type="entry name" value="Preprotein translocase subunit SecA"/>
    <property type="match status" value="1"/>
</dbReference>
<dbReference type="GO" id="GO:0005829">
    <property type="term" value="C:cytosol"/>
    <property type="evidence" value="ECO:0007669"/>
    <property type="project" value="TreeGrafter"/>
</dbReference>
<comment type="catalytic activity">
    <reaction evidence="16">
        <text>ATP + H2O + cellular proteinSide 1 = ADP + phosphate + cellular proteinSide 2.</text>
        <dbReference type="EC" id="7.4.2.8"/>
    </reaction>
</comment>
<comment type="subunit">
    <text evidence="16">Monomer and homodimer. Part of the essential Sec protein translocation apparatus which comprises SecA, SecYEG and auxiliary proteins SecDF. Other proteins may also be involved.</text>
</comment>
<name>D1QU95_9BACT</name>
<dbReference type="PRINTS" id="PR00906">
    <property type="entry name" value="SECA"/>
</dbReference>
<feature type="region of interest" description="Disordered" evidence="18">
    <location>
        <begin position="1040"/>
        <end position="1108"/>
    </location>
</feature>
<dbReference type="SUPFAM" id="SSF52540">
    <property type="entry name" value="P-loop containing nucleoside triphosphate hydrolases"/>
    <property type="match status" value="2"/>
</dbReference>